<gene>
    <name evidence="1" type="ORF">MJO28_003394</name>
</gene>
<reference evidence="2" key="2">
    <citation type="journal article" date="2018" name="Mol. Plant Microbe Interact.">
        <title>Genome sequence resources for the wheat stripe rust pathogen (Puccinia striiformis f. sp. tritici) and the barley stripe rust pathogen (Puccinia striiformis f. sp. hordei).</title>
        <authorList>
            <person name="Xia C."/>
            <person name="Wang M."/>
            <person name="Yin C."/>
            <person name="Cornejo O.E."/>
            <person name="Hulbert S.H."/>
            <person name="Chen X."/>
        </authorList>
    </citation>
    <scope>NUCLEOTIDE SEQUENCE [LARGE SCALE GENOMIC DNA]</scope>
    <source>
        <strain evidence="2">93-210</strain>
    </source>
</reference>
<reference evidence="2" key="1">
    <citation type="journal article" date="2018" name="BMC Genomics">
        <title>Genomic insights into host adaptation between the wheat stripe rust pathogen (Puccinia striiformis f. sp. tritici) and the barley stripe rust pathogen (Puccinia striiformis f. sp. hordei).</title>
        <authorList>
            <person name="Xia C."/>
            <person name="Wang M."/>
            <person name="Yin C."/>
            <person name="Cornejo O.E."/>
            <person name="Hulbert S.H."/>
            <person name="Chen X."/>
        </authorList>
    </citation>
    <scope>NUCLEOTIDE SEQUENCE [LARGE SCALE GENOMIC DNA]</scope>
    <source>
        <strain evidence="2">93-210</strain>
    </source>
</reference>
<dbReference type="Proteomes" id="UP001060170">
    <property type="component" value="Chromosome 3"/>
</dbReference>
<evidence type="ECO:0000313" key="2">
    <source>
        <dbReference type="Proteomes" id="UP001060170"/>
    </source>
</evidence>
<sequence>MQQTFNGDPDSKPPQPTSRVSVGLSSLAGGNNTTGRSYAQRTAQRAAETEATSSSLKTPNMDLSKTIPRPKGKQRITPIPGAADIQVTEPFRGRIAGPTLTPIAEKAATLNEPNRQNPPHLENQTETQMFIQEMRAQREFDRERLFRDEERSRRKSQLEEEAKISTILKSIKDRFPPSSILKADGSNIREWEKSLARFLSEILHNPKWFKDAIDGIIIVDRIDEAIARGMIIGSVHDSLLWDLLDAASAALIYDTIDNKFRSISRSAQVYAWEVFTSVDPTKSDNSADVFAQFYDAVKSFEETNINLDMDDMMGLILQSNLKGPMRPLFNQKVDFFMETHDYATPSFREMLRLLDSVRTDMKLEERNKSNETIALRTEVARTANSSLASGPINEEPELNDPDEVDTQAFTTVPRCYICKQTGHKAPDCPNKKRGAPKVPNQNQSFTRRPPGPTNQFPRCSITHNYDQAPYVRPLQPEQPHSSQPNNPSSSQTPNKTVDTRMINPDIVGNEDEFNEDYVFENENLSAEPTVDRFDLRELSLEDDGQEAIWDSGATDNVTGDRCALFDFRPLEKPIPVRVATDSKREYITGTGTLRFVGLNKTTIAVKKVYYCERARSTLLSIAAFKKANASFRVNGNFDSIDLLGRSGKPILRSTFDETNNTWPLSKPLQAPLSEDVVISSPLPIIPPPVAIQSVFKSPNLIENSEFTWHPEDLTLDEKVLLFWHQLFGHASLRKIRSLVKLKLGYGLPEKMPAGTIKCPVCAICKATRKSALGPTNRCSERLSVVCVDLMGPFDPPTLTGGKYALTVRDVYTSYSEVKVLKLKSEAADVLMQTITRWETQTSSKLKILRSDNGGEFDSKKFANFLIDRGIIAERSLLYHHFQNGAAERYNRTVADMGRSILYDSKLGKQFWGYAFMWSAWTLNRIPNRVTRDKTPYEFFYGDKPQLDRTRVFGSKAFVLVAPEKRRKLDNRAIEGYVVGHLEESKGWMFWIPDTKKIVSSAWADFGRNTLPTIQDESQKKVTLPPSIPPVLPTTDLSNVNSLVLGDFKGEESVRQEEEAVDQRQSNCTDESENLPKNFKAAMKSRNAAQWKIAINTELENLRRKSVWTVRRLPPKRKALGARWVFAIKKNDNGSLKFKARYVAKGYNQKEGTDFAHTFAPTATFTSMRVLLTIAGKNQWPVYNFDFVAAYLNAPIDEEVWVEAPEGLEAANGEACLLQRALYGTKQAARCWWKHLSGTLAKLGYISSYYDSSVYTLSNKKDRSIIWVHVDDGIVTGSSDTALKQLESELKGSLEIKWNEGLTSMVGVKIKRTSAGFELTQPNLIDKVLQERWDGVSINTTPLPEGYSAFSTVGYSGINSTDYLSAIGSLSYVSVGTRPDISYSVNYLARFSKNPSSEHWKGLNHLLGYLAGTKEVSLKLHPRSSDEKPVECYCDANWGGTTSRSTYGVFIRLYGSPIMWVSRRLVTVASSTCQAEYMALGHATRHALWIRNLLCDIIGVNFKVNILCDNHLYHNTDLHFKYLFNPWYPSPEWDGPDLGFRQNFHIQFDERVLAANGNGYPPIVDPAVEDPPPANNAVTDNNPNEEEAVVLPESMDIDEDGEWTDVVRKSKVLATRMKIRRKFLGYFEAIASMPSHHRTNGRNYRMIVRRKLYHNVMLEMDCLLAAVDSMHMTVYK</sequence>
<proteinExistence type="predicted"/>
<evidence type="ECO:0000313" key="1">
    <source>
        <dbReference type="EMBL" id="KAI7959603.1"/>
    </source>
</evidence>
<organism evidence="1 2">
    <name type="scientific">Puccinia striiformis f. sp. tritici</name>
    <dbReference type="NCBI Taxonomy" id="168172"/>
    <lineage>
        <taxon>Eukaryota</taxon>
        <taxon>Fungi</taxon>
        <taxon>Dikarya</taxon>
        <taxon>Basidiomycota</taxon>
        <taxon>Pucciniomycotina</taxon>
        <taxon>Pucciniomycetes</taxon>
        <taxon>Pucciniales</taxon>
        <taxon>Pucciniaceae</taxon>
        <taxon>Puccinia</taxon>
    </lineage>
</organism>
<dbReference type="EMBL" id="CM045867">
    <property type="protein sequence ID" value="KAI7959603.1"/>
    <property type="molecule type" value="Genomic_DNA"/>
</dbReference>
<protein>
    <submittedName>
        <fullName evidence="1">Uncharacterized protein</fullName>
    </submittedName>
</protein>
<accession>A0ACC0ET09</accession>
<keyword evidence="2" id="KW-1185">Reference proteome</keyword>
<reference evidence="1 2" key="3">
    <citation type="journal article" date="2022" name="Microbiol. Spectr.">
        <title>Folding features and dynamics of 3D genome architecture in plant fungal pathogens.</title>
        <authorList>
            <person name="Xia C."/>
        </authorList>
    </citation>
    <scope>NUCLEOTIDE SEQUENCE [LARGE SCALE GENOMIC DNA]</scope>
    <source>
        <strain evidence="1 2">93-210</strain>
    </source>
</reference>
<comment type="caution">
    <text evidence="1">The sequence shown here is derived from an EMBL/GenBank/DDBJ whole genome shotgun (WGS) entry which is preliminary data.</text>
</comment>
<name>A0ACC0ET09_9BASI</name>